<organism evidence="1 2">
    <name type="scientific">Haloarcula argentinensis</name>
    <dbReference type="NCBI Taxonomy" id="43776"/>
    <lineage>
        <taxon>Archaea</taxon>
        <taxon>Methanobacteriati</taxon>
        <taxon>Methanobacteriota</taxon>
        <taxon>Stenosarchaea group</taxon>
        <taxon>Halobacteria</taxon>
        <taxon>Halobacteriales</taxon>
        <taxon>Haloarculaceae</taxon>
        <taxon>Haloarcula</taxon>
    </lineage>
</organism>
<proteinExistence type="predicted"/>
<name>A0A847UFY9_HALAR</name>
<dbReference type="Gene3D" id="3.30.160.250">
    <property type="match status" value="1"/>
</dbReference>
<dbReference type="InterPro" id="IPR055811">
    <property type="entry name" value="DUF7387"/>
</dbReference>
<reference evidence="1" key="1">
    <citation type="submission" date="2019-12" db="EMBL/GenBank/DDBJ databases">
        <title>Whole genome sequencing of Haloarcula argentinensis strain pws5.</title>
        <authorList>
            <person name="Verma D.K."/>
            <person name="Gopal K."/>
            <person name="Prasad E.S."/>
        </authorList>
    </citation>
    <scope>NUCLEOTIDE SEQUENCE</scope>
    <source>
        <strain evidence="1">Pws5</strain>
    </source>
</reference>
<dbReference type="Proteomes" id="UP000641625">
    <property type="component" value="Unassembled WGS sequence"/>
</dbReference>
<gene>
    <name evidence="1" type="ORF">GOC77_02750</name>
</gene>
<dbReference type="RefSeq" id="WP_170095849.1">
    <property type="nucleotide sequence ID" value="NZ_WOWA01000002.1"/>
</dbReference>
<dbReference type="SUPFAM" id="SSF143100">
    <property type="entry name" value="TTHA1013/TTHA0281-like"/>
    <property type="match status" value="1"/>
</dbReference>
<accession>A0A847UFY9</accession>
<dbReference type="AlphaFoldDB" id="A0A847UFY9"/>
<evidence type="ECO:0000313" key="2">
    <source>
        <dbReference type="Proteomes" id="UP000641625"/>
    </source>
</evidence>
<dbReference type="InterPro" id="IPR035069">
    <property type="entry name" value="TTHA1013/TTHA0281-like"/>
</dbReference>
<comment type="caution">
    <text evidence="1">The sequence shown here is derived from an EMBL/GenBank/DDBJ whole genome shotgun (WGS) entry which is preliminary data.</text>
</comment>
<protein>
    <submittedName>
        <fullName evidence="1">Type II toxin-antitoxin system HicB family antitoxin</fullName>
    </submittedName>
</protein>
<dbReference type="EMBL" id="WOWA01000002">
    <property type="protein sequence ID" value="NLV12199.1"/>
    <property type="molecule type" value="Genomic_DNA"/>
</dbReference>
<sequence>MSEKLTENVELRFDEDSEQWSAHYIGLETPVSSCGNTREEALANLTDAVALFLD</sequence>
<evidence type="ECO:0000313" key="1">
    <source>
        <dbReference type="EMBL" id="NLV12199.1"/>
    </source>
</evidence>
<dbReference type="Pfam" id="PF24113">
    <property type="entry name" value="DUF7387"/>
    <property type="match status" value="1"/>
</dbReference>